<reference evidence="1" key="1">
    <citation type="submission" date="2020-04" db="EMBL/GenBank/DDBJ databases">
        <authorList>
            <person name="Chiriac C."/>
            <person name="Salcher M."/>
            <person name="Ghai R."/>
            <person name="Kavagutti S V."/>
        </authorList>
    </citation>
    <scope>NUCLEOTIDE SEQUENCE</scope>
</reference>
<proteinExistence type="predicted"/>
<accession>A0A6J5LEC6</accession>
<evidence type="ECO:0000313" key="1">
    <source>
        <dbReference type="EMBL" id="CAB4132944.1"/>
    </source>
</evidence>
<dbReference type="EMBL" id="LR796272">
    <property type="protein sequence ID" value="CAB4132944.1"/>
    <property type="molecule type" value="Genomic_DNA"/>
</dbReference>
<sequence length="229" mass="23834">MANTNKINGASPIGYLNGASWNSQGRMYAIPTSDTTASYAIGDIVMSAGGSDANGVPYIKKIPAASASSFVALGIVVGIRVADPGVSLQGPSLSLENTFVLAGTRTTTRYVYVVDDPNVLFTMSAGATTTNITLAKMRYNTGIGSFYSGADQTYAIDQNATVTTLLSPNAPYSNVIIASSTVNTTNTLPIQMLGLFQAPDNAIGAYARILCRFNSHEFGVATGTNFTGL</sequence>
<organism evidence="1">
    <name type="scientific">uncultured Caudovirales phage</name>
    <dbReference type="NCBI Taxonomy" id="2100421"/>
    <lineage>
        <taxon>Viruses</taxon>
        <taxon>Duplodnaviria</taxon>
        <taxon>Heunggongvirae</taxon>
        <taxon>Uroviricota</taxon>
        <taxon>Caudoviricetes</taxon>
        <taxon>Peduoviridae</taxon>
        <taxon>Maltschvirus</taxon>
        <taxon>Maltschvirus maltsch</taxon>
    </lineage>
</organism>
<gene>
    <name evidence="1" type="ORF">UFOVP251_45</name>
</gene>
<protein>
    <submittedName>
        <fullName evidence="1">Uncharacterized protein</fullName>
    </submittedName>
</protein>
<name>A0A6J5LEC6_9CAUD</name>